<dbReference type="PANTHER" id="PTHR38342:SF2">
    <property type="entry name" value="INNER MEMBRANE OR EXPORTED"/>
    <property type="match status" value="1"/>
</dbReference>
<evidence type="ECO:0000313" key="3">
    <source>
        <dbReference type="Proteomes" id="UP001430193"/>
    </source>
</evidence>
<dbReference type="PANTHER" id="PTHR38342">
    <property type="entry name" value="SLR5037 PROTEIN"/>
    <property type="match status" value="1"/>
</dbReference>
<dbReference type="Proteomes" id="UP001430193">
    <property type="component" value="Unassembled WGS sequence"/>
</dbReference>
<dbReference type="Pfam" id="PF03625">
    <property type="entry name" value="DUF302"/>
    <property type="match status" value="1"/>
</dbReference>
<feature type="domain" description="DUF302" evidence="1">
    <location>
        <begin position="37"/>
        <end position="97"/>
    </location>
</feature>
<evidence type="ECO:0000259" key="1">
    <source>
        <dbReference type="Pfam" id="PF03625"/>
    </source>
</evidence>
<accession>A0ABS2KDQ0</accession>
<dbReference type="RefSeq" id="WP_204630530.1">
    <property type="nucleotide sequence ID" value="NZ_BSOC01000007.1"/>
</dbReference>
<dbReference type="EMBL" id="JADIKF010000036">
    <property type="protein sequence ID" value="MBM7128907.1"/>
    <property type="molecule type" value="Genomic_DNA"/>
</dbReference>
<protein>
    <submittedName>
        <fullName evidence="2">DUF302 domain-containing protein</fullName>
    </submittedName>
</protein>
<dbReference type="InterPro" id="IPR035923">
    <property type="entry name" value="TT1751-like_sf"/>
</dbReference>
<comment type="caution">
    <text evidence="2">The sequence shown here is derived from an EMBL/GenBank/DDBJ whole genome shotgun (WGS) entry which is preliminary data.</text>
</comment>
<keyword evidence="3" id="KW-1185">Reference proteome</keyword>
<dbReference type="CDD" id="cd14797">
    <property type="entry name" value="DUF302"/>
    <property type="match status" value="1"/>
</dbReference>
<proteinExistence type="predicted"/>
<organism evidence="2 3">
    <name type="scientific">Dyella mobilis</name>
    <dbReference type="NCBI Taxonomy" id="1849582"/>
    <lineage>
        <taxon>Bacteria</taxon>
        <taxon>Pseudomonadati</taxon>
        <taxon>Pseudomonadota</taxon>
        <taxon>Gammaproteobacteria</taxon>
        <taxon>Lysobacterales</taxon>
        <taxon>Rhodanobacteraceae</taxon>
        <taxon>Dyella</taxon>
    </lineage>
</organism>
<dbReference type="Gene3D" id="3.30.310.70">
    <property type="entry name" value="TT1751-like domain"/>
    <property type="match status" value="1"/>
</dbReference>
<dbReference type="InterPro" id="IPR005180">
    <property type="entry name" value="DUF302"/>
</dbReference>
<dbReference type="SUPFAM" id="SSF103247">
    <property type="entry name" value="TT1751-like"/>
    <property type="match status" value="1"/>
</dbReference>
<name>A0ABS2KDQ0_9GAMM</name>
<sequence>MNDHGLITIDSNGTTAETTARLVHAIEKTGMTILARVDHAAAAHAANMSLRPTEVFIFGNPRAGTPLMQLDQRVGIDLPIKVLVWEDELGKTKVTYNTISWIASRHELGPSTDASVKAMTGAIEKVVAEAAGRLVQADAVS</sequence>
<gene>
    <name evidence="2" type="ORF">ISS99_05165</name>
</gene>
<reference evidence="2" key="1">
    <citation type="submission" date="2020-10" db="EMBL/GenBank/DDBJ databases">
        <title>Phylogeny of dyella-like bacteria.</title>
        <authorList>
            <person name="Fu J."/>
        </authorList>
    </citation>
    <scope>NUCLEOTIDE SEQUENCE</scope>
    <source>
        <strain evidence="2">DHON07</strain>
    </source>
</reference>
<evidence type="ECO:0000313" key="2">
    <source>
        <dbReference type="EMBL" id="MBM7128907.1"/>
    </source>
</evidence>